<organism evidence="2 3">
    <name type="scientific">Dehalococcoides mccartyi</name>
    <dbReference type="NCBI Taxonomy" id="61435"/>
    <lineage>
        <taxon>Bacteria</taxon>
        <taxon>Bacillati</taxon>
        <taxon>Chloroflexota</taxon>
        <taxon>Dehalococcoidia</taxon>
        <taxon>Dehalococcoidales</taxon>
        <taxon>Dehalococcoidaceae</taxon>
        <taxon>Dehalococcoides</taxon>
    </lineage>
</organism>
<sequence length="39" mass="4752">MEIFGFLFFCLYAGFALGFACNWKWQKPKHKRRIVNKVR</sequence>
<evidence type="ECO:0000256" key="1">
    <source>
        <dbReference type="SAM" id="Phobius"/>
    </source>
</evidence>
<dbReference type="EMBL" id="CP011127">
    <property type="protein sequence ID" value="AMU86647.1"/>
    <property type="molecule type" value="Genomic_DNA"/>
</dbReference>
<name>A0A142VBD2_9CHLR</name>
<dbReference type="Proteomes" id="UP000076394">
    <property type="component" value="Chromosome"/>
</dbReference>
<protein>
    <submittedName>
        <fullName evidence="2">Uncharacterized protein</fullName>
    </submittedName>
</protein>
<evidence type="ECO:0000313" key="2">
    <source>
        <dbReference type="EMBL" id="AMU86647.1"/>
    </source>
</evidence>
<reference evidence="2 3" key="1">
    <citation type="submission" date="2015-03" db="EMBL/GenBank/DDBJ databases">
        <title>Genomic characterization of Dehalococcoides mccartyi strain 11a5, an unusal plasmid-containing chloroethene dechlorinator.</title>
        <authorList>
            <person name="Zhao S."/>
            <person name="Ding C."/>
            <person name="He J."/>
        </authorList>
    </citation>
    <scope>NUCLEOTIDE SEQUENCE [LARGE SCALE GENOMIC DNA]</scope>
    <source>
        <strain evidence="2 3">11a5</strain>
    </source>
</reference>
<gene>
    <name evidence="2" type="ORF">Dm11a5_0821</name>
</gene>
<dbReference type="PATRIC" id="fig|61435.8.peg.819"/>
<accession>A0A142VBD2</accession>
<keyword evidence="1" id="KW-0812">Transmembrane</keyword>
<dbReference type="AlphaFoldDB" id="A0A142VBD2"/>
<proteinExistence type="predicted"/>
<keyword evidence="1" id="KW-0472">Membrane</keyword>
<keyword evidence="1" id="KW-1133">Transmembrane helix</keyword>
<feature type="transmembrane region" description="Helical" evidence="1">
    <location>
        <begin position="6"/>
        <end position="23"/>
    </location>
</feature>
<evidence type="ECO:0000313" key="3">
    <source>
        <dbReference type="Proteomes" id="UP000076394"/>
    </source>
</evidence>